<dbReference type="Proteomes" id="UP000265520">
    <property type="component" value="Unassembled WGS sequence"/>
</dbReference>
<evidence type="ECO:0000313" key="2">
    <source>
        <dbReference type="EMBL" id="MCI79138.1"/>
    </source>
</evidence>
<dbReference type="AlphaFoldDB" id="A0A392USY7"/>
<feature type="region of interest" description="Disordered" evidence="1">
    <location>
        <begin position="1"/>
        <end position="48"/>
    </location>
</feature>
<name>A0A392USY7_9FABA</name>
<organism evidence="2 3">
    <name type="scientific">Trifolium medium</name>
    <dbReference type="NCBI Taxonomy" id="97028"/>
    <lineage>
        <taxon>Eukaryota</taxon>
        <taxon>Viridiplantae</taxon>
        <taxon>Streptophyta</taxon>
        <taxon>Embryophyta</taxon>
        <taxon>Tracheophyta</taxon>
        <taxon>Spermatophyta</taxon>
        <taxon>Magnoliopsida</taxon>
        <taxon>eudicotyledons</taxon>
        <taxon>Gunneridae</taxon>
        <taxon>Pentapetalae</taxon>
        <taxon>rosids</taxon>
        <taxon>fabids</taxon>
        <taxon>Fabales</taxon>
        <taxon>Fabaceae</taxon>
        <taxon>Papilionoideae</taxon>
        <taxon>50 kb inversion clade</taxon>
        <taxon>NPAAA clade</taxon>
        <taxon>Hologalegina</taxon>
        <taxon>IRL clade</taxon>
        <taxon>Trifolieae</taxon>
        <taxon>Trifolium</taxon>
    </lineage>
</organism>
<keyword evidence="3" id="KW-1185">Reference proteome</keyword>
<protein>
    <submittedName>
        <fullName evidence="2">Uncharacterized protein</fullName>
    </submittedName>
</protein>
<feature type="compositionally biased region" description="Basic and acidic residues" evidence="1">
    <location>
        <begin position="12"/>
        <end position="48"/>
    </location>
</feature>
<evidence type="ECO:0000256" key="1">
    <source>
        <dbReference type="SAM" id="MobiDB-lite"/>
    </source>
</evidence>
<sequence length="48" mass="5248">MALSDDEEEGEEGKGGEAEGGKNAGMDEDRPMVEDHVDDTREHQDESN</sequence>
<accession>A0A392USY7</accession>
<gene>
    <name evidence="2" type="ORF">A2U01_0100409</name>
</gene>
<evidence type="ECO:0000313" key="3">
    <source>
        <dbReference type="Proteomes" id="UP000265520"/>
    </source>
</evidence>
<comment type="caution">
    <text evidence="2">The sequence shown here is derived from an EMBL/GenBank/DDBJ whole genome shotgun (WGS) entry which is preliminary data.</text>
</comment>
<dbReference type="EMBL" id="LXQA010966988">
    <property type="protein sequence ID" value="MCI79138.1"/>
    <property type="molecule type" value="Genomic_DNA"/>
</dbReference>
<reference evidence="2 3" key="1">
    <citation type="journal article" date="2018" name="Front. Plant Sci.">
        <title>Red Clover (Trifolium pratense) and Zigzag Clover (T. medium) - A Picture of Genomic Similarities and Differences.</title>
        <authorList>
            <person name="Dluhosova J."/>
            <person name="Istvanek J."/>
            <person name="Nedelnik J."/>
            <person name="Repkova J."/>
        </authorList>
    </citation>
    <scope>NUCLEOTIDE SEQUENCE [LARGE SCALE GENOMIC DNA]</scope>
    <source>
        <strain evidence="3">cv. 10/8</strain>
        <tissue evidence="2">Leaf</tissue>
    </source>
</reference>
<proteinExistence type="predicted"/>
<feature type="compositionally biased region" description="Acidic residues" evidence="1">
    <location>
        <begin position="1"/>
        <end position="11"/>
    </location>
</feature>